<accession>A0A250VKK3</accession>
<evidence type="ECO:0000313" key="1">
    <source>
        <dbReference type="EMBL" id="GAX54738.1"/>
    </source>
</evidence>
<dbReference type="InterPro" id="IPR027417">
    <property type="entry name" value="P-loop_NTPase"/>
</dbReference>
<keyword evidence="2" id="KW-1185">Reference proteome</keyword>
<name>A0A250VKK3_STROL</name>
<dbReference type="EMBL" id="BDQI01000015">
    <property type="protein sequence ID" value="GAX54738.1"/>
    <property type="molecule type" value="Genomic_DNA"/>
</dbReference>
<dbReference type="RefSeq" id="WP_159064489.1">
    <property type="nucleotide sequence ID" value="NZ_BDQI01000015.1"/>
</dbReference>
<sequence length="509" mass="57201">MDPILAKHMKGLDAEALATSPEYRRAVCARDPIRFALIYLPDSVRDPDTGVISFSPVHEEWAELAKTWDRTTPKKIAENRHAFVAPRNLGKSTWWYLVLPLWWAAYGYSRFTVAFANADHQAQNHLRTFRKELDENERLREDFPELCQPKRRIRGMADGDSAGARFCGNGFVFIAKGIDSQSLGMKVGNLRPDTIVLDDLEPDAANYSAYMKNQRLTSVINAILPLNRLANVVWTGTVTMHGSCVHDMVRHAKGESGAELEWVSETRFQVHHHKPFIQDPQSGTEASVWPGNPIFDLDEMNDARHTAEFKLNYENDPMGAAGLLWSPGDIKYADFECIGTYISIDPIVSKNNMKSDLTGVAVVGAAIDPTTGARRALVKFAAGVRMTGKDLKLYIEGIMTAFPEASLLLVETNQGGALFEELFEDLPITVETYHSSEKKESRAGRLLQLYQNRPNPLVFHAEKFHQAETEMFTYPNMGDDITDAIGGAVLRWVKPEQKRKARIRIRHQG</sequence>
<dbReference type="AlphaFoldDB" id="A0A250VKK3"/>
<organism evidence="1 2">
    <name type="scientific">Streptomyces olivochromogenes</name>
    <dbReference type="NCBI Taxonomy" id="1963"/>
    <lineage>
        <taxon>Bacteria</taxon>
        <taxon>Bacillati</taxon>
        <taxon>Actinomycetota</taxon>
        <taxon>Actinomycetes</taxon>
        <taxon>Kitasatosporales</taxon>
        <taxon>Streptomycetaceae</taxon>
        <taxon>Streptomyces</taxon>
    </lineage>
</organism>
<evidence type="ECO:0008006" key="3">
    <source>
        <dbReference type="Google" id="ProtNLM"/>
    </source>
</evidence>
<proteinExistence type="predicted"/>
<dbReference type="Proteomes" id="UP000217446">
    <property type="component" value="Unassembled WGS sequence"/>
</dbReference>
<dbReference type="STRING" id="1963.AQJ27_37195"/>
<dbReference type="Gene3D" id="3.40.50.300">
    <property type="entry name" value="P-loop containing nucleotide triphosphate hydrolases"/>
    <property type="match status" value="1"/>
</dbReference>
<gene>
    <name evidence="1" type="ORF">SO3561_06291</name>
</gene>
<protein>
    <recommendedName>
        <fullName evidence="3">Terminase large subunit gp17-like C-terminal domain-containing protein</fullName>
    </recommendedName>
</protein>
<comment type="caution">
    <text evidence="1">The sequence shown here is derived from an EMBL/GenBank/DDBJ whole genome shotgun (WGS) entry which is preliminary data.</text>
</comment>
<evidence type="ECO:0000313" key="2">
    <source>
        <dbReference type="Proteomes" id="UP000217446"/>
    </source>
</evidence>
<reference evidence="2" key="1">
    <citation type="submission" date="2017-05" db="EMBL/GenBank/DDBJ databases">
        <title>Streptomyces olivochromogenes NBRC 3561 whole genome shotgun sequence.</title>
        <authorList>
            <person name="Dohra H."/>
            <person name="Kodani S."/>
        </authorList>
    </citation>
    <scope>NUCLEOTIDE SEQUENCE [LARGE SCALE GENOMIC DNA]</scope>
    <source>
        <strain evidence="2">NBRC 3561</strain>
    </source>
</reference>